<dbReference type="EMBL" id="AMGY01000003">
    <property type="protein sequence ID" value="EXJ86849.1"/>
    <property type="molecule type" value="Genomic_DNA"/>
</dbReference>
<dbReference type="GeneID" id="19167928"/>
<feature type="region of interest" description="Disordered" evidence="1">
    <location>
        <begin position="24"/>
        <end position="86"/>
    </location>
</feature>
<dbReference type="Proteomes" id="UP000019478">
    <property type="component" value="Unassembled WGS sequence"/>
</dbReference>
<gene>
    <name evidence="2" type="ORF">A1O3_03803</name>
</gene>
<protein>
    <submittedName>
        <fullName evidence="2">Uncharacterized protein</fullName>
    </submittedName>
</protein>
<proteinExistence type="predicted"/>
<name>W9YX52_9EURO</name>
<reference evidence="2 3" key="1">
    <citation type="submission" date="2013-03" db="EMBL/GenBank/DDBJ databases">
        <title>The Genome Sequence of Capronia epimyces CBS 606.96.</title>
        <authorList>
            <consortium name="The Broad Institute Genomics Platform"/>
            <person name="Cuomo C."/>
            <person name="de Hoog S."/>
            <person name="Gorbushina A."/>
            <person name="Walker B."/>
            <person name="Young S.K."/>
            <person name="Zeng Q."/>
            <person name="Gargeya S."/>
            <person name="Fitzgerald M."/>
            <person name="Haas B."/>
            <person name="Abouelleil A."/>
            <person name="Allen A.W."/>
            <person name="Alvarado L."/>
            <person name="Arachchi H.M."/>
            <person name="Berlin A.M."/>
            <person name="Chapman S.B."/>
            <person name="Gainer-Dewar J."/>
            <person name="Goldberg J."/>
            <person name="Griggs A."/>
            <person name="Gujja S."/>
            <person name="Hansen M."/>
            <person name="Howarth C."/>
            <person name="Imamovic A."/>
            <person name="Ireland A."/>
            <person name="Larimer J."/>
            <person name="McCowan C."/>
            <person name="Murphy C."/>
            <person name="Pearson M."/>
            <person name="Poon T.W."/>
            <person name="Priest M."/>
            <person name="Roberts A."/>
            <person name="Saif S."/>
            <person name="Shea T."/>
            <person name="Sisk P."/>
            <person name="Sykes S."/>
            <person name="Wortman J."/>
            <person name="Nusbaum C."/>
            <person name="Birren B."/>
        </authorList>
    </citation>
    <scope>NUCLEOTIDE SEQUENCE [LARGE SCALE GENOMIC DNA]</scope>
    <source>
        <strain evidence="2 3">CBS 606.96</strain>
    </source>
</reference>
<feature type="region of interest" description="Disordered" evidence="1">
    <location>
        <begin position="128"/>
        <end position="178"/>
    </location>
</feature>
<dbReference type="Gene3D" id="2.40.70.10">
    <property type="entry name" value="Acid Proteases"/>
    <property type="match status" value="1"/>
</dbReference>
<evidence type="ECO:0000256" key="1">
    <source>
        <dbReference type="SAM" id="MobiDB-lite"/>
    </source>
</evidence>
<dbReference type="AlphaFoldDB" id="W9YX52"/>
<dbReference type="OrthoDB" id="4149874at2759"/>
<dbReference type="RefSeq" id="XP_007732128.1">
    <property type="nucleotide sequence ID" value="XM_007733938.1"/>
</dbReference>
<dbReference type="SUPFAM" id="SSF50630">
    <property type="entry name" value="Acid proteases"/>
    <property type="match status" value="1"/>
</dbReference>
<dbReference type="InterPro" id="IPR021109">
    <property type="entry name" value="Peptidase_aspartic_dom_sf"/>
</dbReference>
<organism evidence="2 3">
    <name type="scientific">Capronia epimyces CBS 606.96</name>
    <dbReference type="NCBI Taxonomy" id="1182542"/>
    <lineage>
        <taxon>Eukaryota</taxon>
        <taxon>Fungi</taxon>
        <taxon>Dikarya</taxon>
        <taxon>Ascomycota</taxon>
        <taxon>Pezizomycotina</taxon>
        <taxon>Eurotiomycetes</taxon>
        <taxon>Chaetothyriomycetidae</taxon>
        <taxon>Chaetothyriales</taxon>
        <taxon>Herpotrichiellaceae</taxon>
        <taxon>Capronia</taxon>
    </lineage>
</organism>
<comment type="caution">
    <text evidence="2">The sequence shown here is derived from an EMBL/GenBank/DDBJ whole genome shotgun (WGS) entry which is preliminary data.</text>
</comment>
<keyword evidence="3" id="KW-1185">Reference proteome</keyword>
<dbReference type="HOGENOM" id="CLU_857896_0_0_1"/>
<sequence>MPSQQSGRKGRKRRWVVQRFEDLLRLPANAPQPSNDSSRITHLHSHAPITPTEPPGPVSDVPSTNLPSTHNHPVDITTDETPQPDEHILPTVHQPTAWLRGVDIDRFQASVMGSYTATDSDTSLGQITIFGDEPAHSGDSSPMDETSLDPRQAINHGNGSNDDSTSDDSEASSALGSKGFSPLFDTGAQVSIIPETTLARMKKGYTKTCHLPPQQRDNMTLADFKGNTYHPVGLVPLLWCLDDFPEVSLNTTFWVVDGKVPNDLIIGKDVLNAVDFAVMRERQFRSKGPSKGPVLKKMKAAIRNSSVRLLRPASSGSLHSRPHH</sequence>
<feature type="compositionally biased region" description="Polar residues" evidence="1">
    <location>
        <begin position="31"/>
        <end position="40"/>
    </location>
</feature>
<feature type="compositionally biased region" description="Polar residues" evidence="1">
    <location>
        <begin position="61"/>
        <end position="71"/>
    </location>
</feature>
<evidence type="ECO:0000313" key="2">
    <source>
        <dbReference type="EMBL" id="EXJ86849.1"/>
    </source>
</evidence>
<evidence type="ECO:0000313" key="3">
    <source>
        <dbReference type="Proteomes" id="UP000019478"/>
    </source>
</evidence>
<accession>W9YX52</accession>